<evidence type="ECO:0000313" key="3">
    <source>
        <dbReference type="EMBL" id="SMP62635.1"/>
    </source>
</evidence>
<dbReference type="RefSeq" id="WP_283409830.1">
    <property type="nucleotide sequence ID" value="NZ_FXUF01000010.1"/>
</dbReference>
<dbReference type="InterPro" id="IPR002767">
    <property type="entry name" value="Thiamine_BP"/>
</dbReference>
<feature type="domain" description="Thiamine-binding protein" evidence="2">
    <location>
        <begin position="11"/>
        <end position="99"/>
    </location>
</feature>
<dbReference type="SUPFAM" id="SSF89957">
    <property type="entry name" value="MTH1187/YkoF-like"/>
    <property type="match status" value="1"/>
</dbReference>
<dbReference type="InterPro" id="IPR051614">
    <property type="entry name" value="UPF0045_domain"/>
</dbReference>
<evidence type="ECO:0000313" key="4">
    <source>
        <dbReference type="Proteomes" id="UP001158066"/>
    </source>
</evidence>
<name>A0AA46AJR1_9CLOT</name>
<comment type="caution">
    <text evidence="3">The sequence shown here is derived from an EMBL/GenBank/DDBJ whole genome shotgun (WGS) entry which is preliminary data.</text>
</comment>
<dbReference type="Pfam" id="PF01910">
    <property type="entry name" value="Thiamine_BP"/>
    <property type="match status" value="1"/>
</dbReference>
<sequence length="101" mass="10833">MSQASLSTANVSLQVLPSVPPDDVYPVVDRVIEMIAASGVTYEVGPMETTMEGELDTLLDLVKKAQELCIEAGAGSVMSIVKIHYKPKGVTIHEKVGKYRG</sequence>
<gene>
    <name evidence="3" type="ORF">SAMN06296020_11043</name>
</gene>
<keyword evidence="4" id="KW-1185">Reference proteome</keyword>
<dbReference type="PANTHER" id="PTHR33777:SF1">
    <property type="entry name" value="UPF0045 PROTEIN ECM15"/>
    <property type="match status" value="1"/>
</dbReference>
<protein>
    <submittedName>
        <fullName evidence="3">Uncharacterized conserved protein YqgV, UPF0045/DUF77 family</fullName>
    </submittedName>
</protein>
<evidence type="ECO:0000256" key="1">
    <source>
        <dbReference type="ARBA" id="ARBA00010272"/>
    </source>
</evidence>
<proteinExistence type="inferred from homology"/>
<dbReference type="GO" id="GO:0005829">
    <property type="term" value="C:cytosol"/>
    <property type="evidence" value="ECO:0007669"/>
    <property type="project" value="TreeGrafter"/>
</dbReference>
<dbReference type="Gene3D" id="3.30.70.930">
    <property type="match status" value="1"/>
</dbReference>
<evidence type="ECO:0000259" key="2">
    <source>
        <dbReference type="Pfam" id="PF01910"/>
    </source>
</evidence>
<dbReference type="PANTHER" id="PTHR33777">
    <property type="entry name" value="UPF0045 PROTEIN ECM15"/>
    <property type="match status" value="1"/>
</dbReference>
<organism evidence="3 4">
    <name type="scientific">Anoxynatronum buryatiense</name>
    <dbReference type="NCBI Taxonomy" id="489973"/>
    <lineage>
        <taxon>Bacteria</taxon>
        <taxon>Bacillati</taxon>
        <taxon>Bacillota</taxon>
        <taxon>Clostridia</taxon>
        <taxon>Eubacteriales</taxon>
        <taxon>Clostridiaceae</taxon>
        <taxon>Anoxynatronum</taxon>
    </lineage>
</organism>
<reference evidence="3" key="1">
    <citation type="submission" date="2017-05" db="EMBL/GenBank/DDBJ databases">
        <authorList>
            <person name="Varghese N."/>
            <person name="Submissions S."/>
        </authorList>
    </citation>
    <scope>NUCLEOTIDE SEQUENCE</scope>
    <source>
        <strain evidence="3">Su22</strain>
    </source>
</reference>
<dbReference type="EMBL" id="FXUF01000010">
    <property type="protein sequence ID" value="SMP62635.1"/>
    <property type="molecule type" value="Genomic_DNA"/>
</dbReference>
<comment type="similarity">
    <text evidence="1">Belongs to the UPF0045 family.</text>
</comment>
<accession>A0AA46AJR1</accession>
<dbReference type="Proteomes" id="UP001158066">
    <property type="component" value="Unassembled WGS sequence"/>
</dbReference>
<dbReference type="InterPro" id="IPR029756">
    <property type="entry name" value="MTH1187/YkoF-like"/>
</dbReference>
<dbReference type="AlphaFoldDB" id="A0AA46AJR1"/>